<feature type="region of interest" description="Disordered" evidence="2">
    <location>
        <begin position="1"/>
        <end position="25"/>
    </location>
</feature>
<protein>
    <submittedName>
        <fullName evidence="4">Phosphotransferase</fullName>
    </submittedName>
</protein>
<dbReference type="InterPro" id="IPR050249">
    <property type="entry name" value="Pseudomonas-type_ThrB"/>
</dbReference>
<dbReference type="InterPro" id="IPR002575">
    <property type="entry name" value="Aminoglycoside_PTrfase"/>
</dbReference>
<name>A0A7K1FJW9_9ACTN</name>
<comment type="caution">
    <text evidence="4">The sequence shown here is derived from an EMBL/GenBank/DDBJ whole genome shotgun (WGS) entry which is preliminary data.</text>
</comment>
<dbReference type="PANTHER" id="PTHR21064:SF6">
    <property type="entry name" value="AMINOGLYCOSIDE PHOSPHOTRANSFERASE DOMAIN-CONTAINING PROTEIN"/>
    <property type="match status" value="1"/>
</dbReference>
<feature type="domain" description="Aminoglycoside phosphotransferase" evidence="3">
    <location>
        <begin position="23"/>
        <end position="260"/>
    </location>
</feature>
<keyword evidence="5" id="KW-1185">Reference proteome</keyword>
<comment type="similarity">
    <text evidence="1">Belongs to the pseudomonas-type ThrB family.</text>
</comment>
<evidence type="ECO:0000256" key="2">
    <source>
        <dbReference type="SAM" id="MobiDB-lite"/>
    </source>
</evidence>
<dbReference type="GO" id="GO:0019202">
    <property type="term" value="F:amino acid kinase activity"/>
    <property type="evidence" value="ECO:0007669"/>
    <property type="project" value="TreeGrafter"/>
</dbReference>
<dbReference type="InterPro" id="IPR011009">
    <property type="entry name" value="Kinase-like_dom_sf"/>
</dbReference>
<keyword evidence="4" id="KW-0808">Transferase</keyword>
<evidence type="ECO:0000313" key="5">
    <source>
        <dbReference type="Proteomes" id="UP000460221"/>
    </source>
</evidence>
<dbReference type="AlphaFoldDB" id="A0A7K1FJW9"/>
<dbReference type="PANTHER" id="PTHR21064">
    <property type="entry name" value="AMINOGLYCOSIDE PHOSPHOTRANSFERASE DOMAIN-CONTAINING PROTEIN-RELATED"/>
    <property type="match status" value="1"/>
</dbReference>
<reference evidence="4 5" key="1">
    <citation type="submission" date="2019-11" db="EMBL/GenBank/DDBJ databases">
        <authorList>
            <person name="Jiang L.-Q."/>
        </authorList>
    </citation>
    <scope>NUCLEOTIDE SEQUENCE [LARGE SCALE GENOMIC DNA]</scope>
    <source>
        <strain evidence="4 5">YIM 132087</strain>
    </source>
</reference>
<feature type="compositionally biased region" description="Low complexity" evidence="2">
    <location>
        <begin position="1"/>
        <end position="12"/>
    </location>
</feature>
<dbReference type="SUPFAM" id="SSF56112">
    <property type="entry name" value="Protein kinase-like (PK-like)"/>
    <property type="match status" value="1"/>
</dbReference>
<dbReference type="Proteomes" id="UP000460221">
    <property type="component" value="Unassembled WGS sequence"/>
</dbReference>
<gene>
    <name evidence="4" type="ORF">GIS00_10765</name>
</gene>
<organism evidence="4 5">
    <name type="scientific">Nakamurella alba</name>
    <dbReference type="NCBI Taxonomy" id="2665158"/>
    <lineage>
        <taxon>Bacteria</taxon>
        <taxon>Bacillati</taxon>
        <taxon>Actinomycetota</taxon>
        <taxon>Actinomycetes</taxon>
        <taxon>Nakamurellales</taxon>
        <taxon>Nakamurellaceae</taxon>
        <taxon>Nakamurella</taxon>
    </lineage>
</organism>
<evidence type="ECO:0000313" key="4">
    <source>
        <dbReference type="EMBL" id="MTD14431.1"/>
    </source>
</evidence>
<dbReference type="Pfam" id="PF01636">
    <property type="entry name" value="APH"/>
    <property type="match status" value="1"/>
</dbReference>
<accession>A0A7K1FJW9</accession>
<evidence type="ECO:0000256" key="1">
    <source>
        <dbReference type="ARBA" id="ARBA00038240"/>
    </source>
</evidence>
<sequence length="320" mass="35133">MSPSSTRRTPPSGWRPAASGTPLRIHRPPLRTEAAVEGELRWLEALRRDTDVLVPEPVRTGAGRLLTTATAEGVPESRICVLFRWVDGDFREVDDLTADDLHRVGVLTAALHDHATGFVSRNTDLCRPRIGLLTARAREEEAGGTTVQQACSDPRHGRDAGWAAEEVAAFSPRGAAAVRRVAEATRRIRDRLGTSPAVYGLVHADLHQENYLFGPDDVRLIDFDDCGFGHHLDDLAVTLSEITEHDDSAGLRAALLDGYRSARSLPTGAEADLEVLVAFRFAQILLWKVSLRDHPVFRDSWREDADDLIDELEASAIDSG</sequence>
<dbReference type="Gene3D" id="3.90.1200.10">
    <property type="match status" value="1"/>
</dbReference>
<dbReference type="EMBL" id="WLYK01000003">
    <property type="protein sequence ID" value="MTD14431.1"/>
    <property type="molecule type" value="Genomic_DNA"/>
</dbReference>
<dbReference type="RefSeq" id="WP_154768462.1">
    <property type="nucleotide sequence ID" value="NZ_WLYK01000003.1"/>
</dbReference>
<evidence type="ECO:0000259" key="3">
    <source>
        <dbReference type="Pfam" id="PF01636"/>
    </source>
</evidence>
<proteinExistence type="inferred from homology"/>